<dbReference type="KEGG" id="asal:CFBP5507_15400"/>
<dbReference type="RefSeq" id="WP_137411118.1">
    <property type="nucleotide sequence ID" value="NZ_CP074392.1"/>
</dbReference>
<proteinExistence type="predicted"/>
<dbReference type="AlphaFoldDB" id="A0A4Z1QQH3"/>
<evidence type="ECO:0000313" key="2">
    <source>
        <dbReference type="Proteomes" id="UP000298735"/>
    </source>
</evidence>
<organism evidence="1 2">
    <name type="scientific">Agrobacterium salinitolerans</name>
    <dbReference type="NCBI Taxonomy" id="1183413"/>
    <lineage>
        <taxon>Bacteria</taxon>
        <taxon>Pseudomonadati</taxon>
        <taxon>Pseudomonadota</taxon>
        <taxon>Alphaproteobacteria</taxon>
        <taxon>Hyphomicrobiales</taxon>
        <taxon>Rhizobiaceae</taxon>
        <taxon>Rhizobium/Agrobacterium group</taxon>
        <taxon>Agrobacterium</taxon>
    </lineage>
</organism>
<evidence type="ECO:0000313" key="1">
    <source>
        <dbReference type="EMBL" id="UYZ09104.1"/>
    </source>
</evidence>
<reference evidence="1" key="1">
    <citation type="submission" date="2022-10" db="EMBL/GenBank/DDBJ databases">
        <title>Complete genome sequence of Agrobacterium salinitolerans CFBP5507.</title>
        <authorList>
            <person name="Tchabashvili S."/>
            <person name="Yen H.-C."/>
            <person name="Haryono M."/>
            <person name="Lin Y.-C."/>
            <person name="Lai E.-M."/>
            <person name="Kuo C.-H."/>
        </authorList>
    </citation>
    <scope>NUCLEOTIDE SEQUENCE</scope>
    <source>
        <strain evidence="1">CFBP5507</strain>
    </source>
</reference>
<protein>
    <submittedName>
        <fullName evidence="1">Uncharacterized protein</fullName>
    </submittedName>
</protein>
<name>A0A4Z1QQH3_9HYPH</name>
<gene>
    <name evidence="1" type="ORF">CFBP5507_15400</name>
</gene>
<dbReference type="EMBL" id="CP109969">
    <property type="protein sequence ID" value="UYZ09104.1"/>
    <property type="molecule type" value="Genomic_DNA"/>
</dbReference>
<dbReference type="OrthoDB" id="8163731at2"/>
<dbReference type="Proteomes" id="UP000298735">
    <property type="component" value="Chromosome Linear"/>
</dbReference>
<sequence>MIATYIDEFMMFSAGLWMTCVGFGYLPLSINTAAQPPVVRHFRWMGPLLLVIAAVLAVAG</sequence>
<accession>A0A4Z1QQH3</accession>